<protein>
    <submittedName>
        <fullName evidence="1">Uncharacterized protein</fullName>
    </submittedName>
</protein>
<evidence type="ECO:0000313" key="1">
    <source>
        <dbReference type="EMBL" id="QEE17788.1"/>
    </source>
</evidence>
<organism evidence="1">
    <name type="scientific">Promethearchaeum syntrophicum</name>
    <dbReference type="NCBI Taxonomy" id="2594042"/>
    <lineage>
        <taxon>Archaea</taxon>
        <taxon>Promethearchaeati</taxon>
        <taxon>Promethearchaeota</taxon>
        <taxon>Promethearchaeia</taxon>
        <taxon>Promethearchaeales</taxon>
        <taxon>Promethearchaeaceae</taxon>
        <taxon>Promethearchaeum</taxon>
    </lineage>
</organism>
<proteinExistence type="predicted"/>
<dbReference type="EMBL" id="CP042905">
    <property type="protein sequence ID" value="QEE17788.1"/>
    <property type="molecule type" value="Genomic_DNA"/>
</dbReference>
<name>A0A5B9DEU7_9ARCH</name>
<dbReference type="AlphaFoldDB" id="A0A5B9DEU7"/>
<accession>A0A5B9DEU7</accession>
<reference evidence="1" key="1">
    <citation type="journal article" date="2020" name="Nature">
        <title>Isolation of an archaeon at the prokaryote-eukaryote interface.</title>
        <authorList>
            <person name="Imachi H."/>
            <person name="Nobu M.K."/>
            <person name="Nakahara N."/>
            <person name="Morono Y."/>
            <person name="Ogawara M."/>
            <person name="Takaki Y."/>
            <person name="Takano Y."/>
            <person name="Uematsu K."/>
            <person name="Ikuta T."/>
            <person name="Ito M."/>
            <person name="Matsui Y."/>
            <person name="Miyazaki M."/>
            <person name="Murata K."/>
            <person name="Saito Y."/>
            <person name="Sakai S."/>
            <person name="Song C."/>
            <person name="Tasumi E."/>
            <person name="Yamanaka Y."/>
            <person name="Yamaguchi T."/>
            <person name="Kamagata Y."/>
            <person name="Tamaki H."/>
            <person name="Takai K."/>
        </authorList>
    </citation>
    <scope>NUCLEOTIDE SEQUENCE [LARGE SCALE GENOMIC DNA]</scope>
    <source>
        <strain evidence="1">MK-D1</strain>
    </source>
</reference>
<gene>
    <name evidence="1" type="ORF">DSAG12_03626</name>
</gene>
<sequence>MRQLALILSKIQTNQPERKDIYYIGGGHNYFILHSANKMIGEPFKIIFKIPKRGIRDFASASKEFNQEIIDCKLLGIYPEQEDVNLLNYSKKRGRFTNKAFWESILVLQKDEHSKIDICNKTARNEGFTELYSQISE</sequence>